<evidence type="ECO:0000313" key="9">
    <source>
        <dbReference type="Proteomes" id="UP000019666"/>
    </source>
</evidence>
<sequence>MTKTLKGGLLAALLAGTVASGAIAEDVIVFHNWSSGPEVAALNVLKSHFEAMGHTWTDVAIPHDTGSNVNLLNLVQGGNPPNVFLESSPGVYRNLTEMGLARPLDDFYQEGGYVEHLPAAVVQSITVDGQIMKIPTAIHIDGMIYYNKDVAEAAGVDPTAWASLDDMFADFEKVSAAGYVPIALGGQQWQVGYLAHAIAAATGGPEFYAKLYGETPDPAALDSPEMRTVLDWLRKFQQATDEGSVNRDWNVTTNTVITGQALMQLHGDWMKGEWLAAGKVPGEDFGCLEIPGAKAVPVTVDSWGLLGNQTPEMDAAELDFARVVLDPAVQAEFAAQKGSTPTRLDAQGDVDVCSQYVLGVLEDPAHQVPSPHSTVDADWLSSMWVVLFNYWSDPEMKSDEAIEQMKEDYDAIFG</sequence>
<dbReference type="PANTHER" id="PTHR43649:SF28">
    <property type="entry name" value="BINDING PROTEIN COMPONENT OF ABC SUGAR TRANSPORTER-RELATED"/>
    <property type="match status" value="1"/>
</dbReference>
<evidence type="ECO:0000256" key="1">
    <source>
        <dbReference type="ARBA" id="ARBA00004418"/>
    </source>
</evidence>
<proteinExistence type="inferred from homology"/>
<name>A0A017HTV0_9RHOB</name>
<evidence type="ECO:0000256" key="2">
    <source>
        <dbReference type="ARBA" id="ARBA00008520"/>
    </source>
</evidence>
<dbReference type="InterPro" id="IPR050490">
    <property type="entry name" value="Bact_solute-bd_prot1"/>
</dbReference>
<dbReference type="AlphaFoldDB" id="A0A017HTV0"/>
<evidence type="ECO:0000256" key="6">
    <source>
        <dbReference type="ARBA" id="ARBA00049753"/>
    </source>
</evidence>
<keyword evidence="9" id="KW-1185">Reference proteome</keyword>
<keyword evidence="3" id="KW-0813">Transport</keyword>
<gene>
    <name evidence="8" type="ORF">Rumeso_00649</name>
</gene>
<dbReference type="GO" id="GO:0042597">
    <property type="term" value="C:periplasmic space"/>
    <property type="evidence" value="ECO:0007669"/>
    <property type="project" value="UniProtKB-SubCell"/>
</dbReference>
<comment type="similarity">
    <text evidence="2">Belongs to the bacterial solute-binding protein 1 family.</text>
</comment>
<evidence type="ECO:0000256" key="7">
    <source>
        <dbReference type="SAM" id="SignalP"/>
    </source>
</evidence>
<feature type="chain" id="PRO_5001493426" description="Probable sugar-binding periplasmic protein" evidence="7">
    <location>
        <begin position="25"/>
        <end position="414"/>
    </location>
</feature>
<dbReference type="RefSeq" id="WP_037281268.1">
    <property type="nucleotide sequence ID" value="NZ_KK088582.1"/>
</dbReference>
<dbReference type="STRING" id="442562.Rumeso_00649"/>
<organism evidence="8 9">
    <name type="scientific">Rubellimicrobium mesophilum DSM 19309</name>
    <dbReference type="NCBI Taxonomy" id="442562"/>
    <lineage>
        <taxon>Bacteria</taxon>
        <taxon>Pseudomonadati</taxon>
        <taxon>Pseudomonadota</taxon>
        <taxon>Alphaproteobacteria</taxon>
        <taxon>Rhodobacterales</taxon>
        <taxon>Roseobacteraceae</taxon>
        <taxon>Rubellimicrobium</taxon>
    </lineage>
</organism>
<evidence type="ECO:0000313" key="8">
    <source>
        <dbReference type="EMBL" id="EYD77922.1"/>
    </source>
</evidence>
<keyword evidence="4 7" id="KW-0732">Signal</keyword>
<reference evidence="8 9" key="1">
    <citation type="submission" date="2013-02" db="EMBL/GenBank/DDBJ databases">
        <authorList>
            <person name="Fiebig A."/>
            <person name="Goeker M."/>
            <person name="Klenk H.-P.P."/>
        </authorList>
    </citation>
    <scope>NUCLEOTIDE SEQUENCE [LARGE SCALE GENOMIC DNA]</scope>
    <source>
        <strain evidence="8 9">DSM 19309</strain>
    </source>
</reference>
<dbReference type="Proteomes" id="UP000019666">
    <property type="component" value="Unassembled WGS sequence"/>
</dbReference>
<dbReference type="InterPro" id="IPR006059">
    <property type="entry name" value="SBP"/>
</dbReference>
<dbReference type="Pfam" id="PF13416">
    <property type="entry name" value="SBP_bac_8"/>
    <property type="match status" value="1"/>
</dbReference>
<protein>
    <recommendedName>
        <fullName evidence="6">Probable sugar-binding periplasmic protein</fullName>
    </recommendedName>
</protein>
<evidence type="ECO:0000256" key="3">
    <source>
        <dbReference type="ARBA" id="ARBA00022448"/>
    </source>
</evidence>
<dbReference type="PANTHER" id="PTHR43649">
    <property type="entry name" value="ARABINOSE-BINDING PROTEIN-RELATED"/>
    <property type="match status" value="1"/>
</dbReference>
<dbReference type="Gene3D" id="3.40.190.10">
    <property type="entry name" value="Periplasmic binding protein-like II"/>
    <property type="match status" value="2"/>
</dbReference>
<feature type="signal peptide" evidence="7">
    <location>
        <begin position="1"/>
        <end position="24"/>
    </location>
</feature>
<evidence type="ECO:0000256" key="4">
    <source>
        <dbReference type="ARBA" id="ARBA00022729"/>
    </source>
</evidence>
<dbReference type="HOGENOM" id="CLU_031285_15_0_5"/>
<accession>A0A017HTV0</accession>
<comment type="caution">
    <text evidence="8">The sequence shown here is derived from an EMBL/GenBank/DDBJ whole genome shotgun (WGS) entry which is preliminary data.</text>
</comment>
<comment type="subcellular location">
    <subcellularLocation>
        <location evidence="1">Periplasm</location>
    </subcellularLocation>
</comment>
<comment type="function">
    <text evidence="5">Part of a binding-protein-dependent transport system for a sugar.</text>
</comment>
<evidence type="ECO:0000256" key="5">
    <source>
        <dbReference type="ARBA" id="ARBA00049629"/>
    </source>
</evidence>
<dbReference type="SUPFAM" id="SSF53850">
    <property type="entry name" value="Periplasmic binding protein-like II"/>
    <property type="match status" value="1"/>
</dbReference>
<dbReference type="OrthoDB" id="7819610at2"/>
<dbReference type="EMBL" id="AOSK01000021">
    <property type="protein sequence ID" value="EYD77922.1"/>
    <property type="molecule type" value="Genomic_DNA"/>
</dbReference>